<dbReference type="SUPFAM" id="SSF57850">
    <property type="entry name" value="RING/U-box"/>
    <property type="match status" value="2"/>
</dbReference>
<dbReference type="HOGENOM" id="CLU_013989_3_0_1"/>
<evidence type="ECO:0000313" key="8">
    <source>
        <dbReference type="EMBL" id="EPS40426.1"/>
    </source>
</evidence>
<dbReference type="OMA" id="PWWFASV"/>
<dbReference type="AlphaFoldDB" id="S8AH04"/>
<dbReference type="PANTHER" id="PTHR23327:SF42">
    <property type="entry name" value="LON PEPTIDASE N-TERMINAL DOMAIN AND RING FINGER PROTEIN C14F5.10C"/>
    <property type="match status" value="1"/>
</dbReference>
<dbReference type="InterPro" id="IPR001841">
    <property type="entry name" value="Znf_RING"/>
</dbReference>
<dbReference type="Gene3D" id="3.30.40.10">
    <property type="entry name" value="Zinc/RING finger domain, C3HC4 (zinc finger)"/>
    <property type="match status" value="2"/>
</dbReference>
<evidence type="ECO:0000256" key="3">
    <source>
        <dbReference type="ARBA" id="ARBA00022833"/>
    </source>
</evidence>
<dbReference type="CDD" id="cd16514">
    <property type="entry name" value="RING-HC_LONFs_rpt2"/>
    <property type="match status" value="1"/>
</dbReference>
<dbReference type="Pfam" id="PF13923">
    <property type="entry name" value="zf-C3HC4_2"/>
    <property type="match status" value="1"/>
</dbReference>
<feature type="domain" description="RING-type" evidence="6">
    <location>
        <begin position="231"/>
        <end position="269"/>
    </location>
</feature>
<dbReference type="SUPFAM" id="SSF88697">
    <property type="entry name" value="PUA domain-like"/>
    <property type="match status" value="1"/>
</dbReference>
<evidence type="ECO:0000256" key="5">
    <source>
        <dbReference type="SAM" id="MobiDB-lite"/>
    </source>
</evidence>
<keyword evidence="9" id="KW-1185">Reference proteome</keyword>
<dbReference type="PROSITE" id="PS50089">
    <property type="entry name" value="ZF_RING_2"/>
    <property type="match status" value="2"/>
</dbReference>
<dbReference type="InterPro" id="IPR015947">
    <property type="entry name" value="PUA-like_sf"/>
</dbReference>
<comment type="caution">
    <text evidence="8">The sequence shown here is derived from an EMBL/GenBank/DDBJ whole genome shotgun (WGS) entry which is preliminary data.</text>
</comment>
<dbReference type="InterPro" id="IPR003111">
    <property type="entry name" value="Lon_prtase_N"/>
</dbReference>
<proteinExistence type="predicted"/>
<reference evidence="9" key="2">
    <citation type="submission" date="2013-04" db="EMBL/GenBank/DDBJ databases">
        <title>Genomic mechanisms accounting for the adaptation to parasitism in nematode-trapping fungi.</title>
        <authorList>
            <person name="Ahren D.G."/>
        </authorList>
    </citation>
    <scope>NUCLEOTIDE SEQUENCE [LARGE SCALE GENOMIC DNA]</scope>
    <source>
        <strain evidence="9">CBS 200.50</strain>
    </source>
</reference>
<feature type="compositionally biased region" description="Basic and acidic residues" evidence="5">
    <location>
        <begin position="28"/>
        <end position="41"/>
    </location>
</feature>
<dbReference type="PROSITE" id="PS51787">
    <property type="entry name" value="LON_N"/>
    <property type="match status" value="1"/>
</dbReference>
<keyword evidence="3" id="KW-0862">Zinc</keyword>
<dbReference type="Proteomes" id="UP000015100">
    <property type="component" value="Unassembled WGS sequence"/>
</dbReference>
<accession>S8AH04</accession>
<dbReference type="PROSITE" id="PS00518">
    <property type="entry name" value="ZF_RING_1"/>
    <property type="match status" value="1"/>
</dbReference>
<dbReference type="EMBL" id="AQGS01000369">
    <property type="protein sequence ID" value="EPS40426.1"/>
    <property type="molecule type" value="Genomic_DNA"/>
</dbReference>
<keyword evidence="2 4" id="KW-0863">Zinc-finger</keyword>
<dbReference type="OrthoDB" id="264917at2759"/>
<dbReference type="STRING" id="1284197.S8AH04"/>
<evidence type="ECO:0000256" key="4">
    <source>
        <dbReference type="PROSITE-ProRule" id="PRU00175"/>
    </source>
</evidence>
<keyword evidence="1" id="KW-0479">Metal-binding</keyword>
<protein>
    <recommendedName>
        <fullName evidence="10">RING-type domain-containing protein</fullName>
    </recommendedName>
</protein>
<dbReference type="SMART" id="SM00464">
    <property type="entry name" value="LON"/>
    <property type="match status" value="1"/>
</dbReference>
<dbReference type="eggNOG" id="KOG4159">
    <property type="taxonomic scope" value="Eukaryota"/>
</dbReference>
<dbReference type="SMART" id="SM00184">
    <property type="entry name" value="RING"/>
    <property type="match status" value="2"/>
</dbReference>
<dbReference type="InterPro" id="IPR046336">
    <property type="entry name" value="Lon_prtase_N_sf"/>
</dbReference>
<reference evidence="8 9" key="1">
    <citation type="journal article" date="2013" name="PLoS Genet.">
        <title>Genomic mechanisms accounting for the adaptation to parasitism in nematode-trapping fungi.</title>
        <authorList>
            <person name="Meerupati T."/>
            <person name="Andersson K.M."/>
            <person name="Friman E."/>
            <person name="Kumar D."/>
            <person name="Tunlid A."/>
            <person name="Ahren D."/>
        </authorList>
    </citation>
    <scope>NUCLEOTIDE SEQUENCE [LARGE SCALE GENOMIC DNA]</scope>
    <source>
        <strain evidence="8 9">CBS 200.50</strain>
    </source>
</reference>
<dbReference type="Pfam" id="PF13445">
    <property type="entry name" value="zf-RING_UBOX"/>
    <property type="match status" value="1"/>
</dbReference>
<evidence type="ECO:0000313" key="9">
    <source>
        <dbReference type="Proteomes" id="UP000015100"/>
    </source>
</evidence>
<gene>
    <name evidence="8" type="ORF">H072_5729</name>
</gene>
<dbReference type="Gene3D" id="1.20.58.1480">
    <property type="match status" value="1"/>
</dbReference>
<feature type="compositionally biased region" description="Basic and acidic residues" evidence="5">
    <location>
        <begin position="1"/>
        <end position="17"/>
    </location>
</feature>
<dbReference type="InterPro" id="IPR017907">
    <property type="entry name" value="Znf_RING_CS"/>
</dbReference>
<feature type="domain" description="Lon N-terminal" evidence="7">
    <location>
        <begin position="314"/>
        <end position="538"/>
    </location>
</feature>
<evidence type="ECO:0000256" key="2">
    <source>
        <dbReference type="ARBA" id="ARBA00022771"/>
    </source>
</evidence>
<name>S8AH04_DACHA</name>
<dbReference type="InterPro" id="IPR027370">
    <property type="entry name" value="Znf-RING_euk"/>
</dbReference>
<dbReference type="PANTHER" id="PTHR23327">
    <property type="entry name" value="RING FINGER PROTEIN 127"/>
    <property type="match status" value="1"/>
</dbReference>
<dbReference type="GO" id="GO:0061630">
    <property type="term" value="F:ubiquitin protein ligase activity"/>
    <property type="evidence" value="ECO:0007669"/>
    <property type="project" value="TreeGrafter"/>
</dbReference>
<dbReference type="GO" id="GO:0008270">
    <property type="term" value="F:zinc ion binding"/>
    <property type="evidence" value="ECO:0007669"/>
    <property type="project" value="UniProtKB-KW"/>
</dbReference>
<evidence type="ECO:0008006" key="10">
    <source>
        <dbReference type="Google" id="ProtNLM"/>
    </source>
</evidence>
<feature type="region of interest" description="Disordered" evidence="5">
    <location>
        <begin position="1"/>
        <end position="47"/>
    </location>
</feature>
<dbReference type="Gene3D" id="2.30.130.40">
    <property type="entry name" value="LON domain-like"/>
    <property type="match status" value="1"/>
</dbReference>
<evidence type="ECO:0000259" key="7">
    <source>
        <dbReference type="PROSITE" id="PS51787"/>
    </source>
</evidence>
<feature type="domain" description="RING-type" evidence="6">
    <location>
        <begin position="66"/>
        <end position="114"/>
    </location>
</feature>
<sequence>MSVDSHHESRLHSESKKSASLPDPQEPESGHSERLSEKDSRSTAASNAELAPNGKYFRDLIRLIQCKICNKPLQQPLALPCGETLCRNCLPPAHERQNISYPDQPGRRQGFACPFKLCEGQEHSLADCNLDITLTNILTQLDNVLSPNLPPDPLGLSKYFTTNLDARAEVKEPQARVSVLLSGYNLAQNGDLPFDSGFPQHTIPDGSLTSKTSDGPLLTTLLAATRSEFDCQVCYCLYNSPITTSCGHTFCESCLERIRDHSNLCPFCRRPLSSYRNIITGKSNRRLTDLLSLMYPDAISARKTQISEDMPEGEPTVPIFACAMTFPRMPMFLHIFEPRYRQMIRKAITNGTRCFGMVTHRQGEAPIADGDFDAPFNRYGTMLYITNVQMFPDGRSLIETIGTYRFKISSYSWKDGYPIAKIERVEDIPYGDEESMEATERTLNPSSGDNPENLACLSTQELHQNCLNFVSLMRNNSVGWFTDRILNIYGHPPQDPALFPFWMATLLPINEQEKYLVLVSTSVRERLKLIMVWIKAMEQKRW</sequence>
<evidence type="ECO:0000259" key="6">
    <source>
        <dbReference type="PROSITE" id="PS50089"/>
    </source>
</evidence>
<evidence type="ECO:0000256" key="1">
    <source>
        <dbReference type="ARBA" id="ARBA00022723"/>
    </source>
</evidence>
<dbReference type="Pfam" id="PF02190">
    <property type="entry name" value="LON_substr_bdg"/>
    <property type="match status" value="1"/>
</dbReference>
<organism evidence="8 9">
    <name type="scientific">Dactylellina haptotyla (strain CBS 200.50)</name>
    <name type="common">Nematode-trapping fungus</name>
    <name type="synonym">Monacrosporium haptotylum</name>
    <dbReference type="NCBI Taxonomy" id="1284197"/>
    <lineage>
        <taxon>Eukaryota</taxon>
        <taxon>Fungi</taxon>
        <taxon>Dikarya</taxon>
        <taxon>Ascomycota</taxon>
        <taxon>Pezizomycotina</taxon>
        <taxon>Orbiliomycetes</taxon>
        <taxon>Orbiliales</taxon>
        <taxon>Orbiliaceae</taxon>
        <taxon>Dactylellina</taxon>
    </lineage>
</organism>
<dbReference type="InterPro" id="IPR013083">
    <property type="entry name" value="Znf_RING/FYVE/PHD"/>
</dbReference>